<comment type="similarity">
    <text evidence="1">Belongs to the UPF0751 family.</text>
</comment>
<comment type="caution">
    <text evidence="2">The sequence shown here is derived from an EMBL/GenBank/DDBJ whole genome shotgun (WGS) entry which is preliminary data.</text>
</comment>
<dbReference type="EMBL" id="JABAIM010000001">
    <property type="protein sequence ID" value="NLR73612.1"/>
    <property type="molecule type" value="Genomic_DNA"/>
</dbReference>
<organism evidence="2 3">
    <name type="scientific">Leeia aquatica</name>
    <dbReference type="NCBI Taxonomy" id="2725557"/>
    <lineage>
        <taxon>Bacteria</taxon>
        <taxon>Pseudomonadati</taxon>
        <taxon>Pseudomonadota</taxon>
        <taxon>Betaproteobacteria</taxon>
        <taxon>Neisseriales</taxon>
        <taxon>Leeiaceae</taxon>
        <taxon>Leeia</taxon>
    </lineage>
</organism>
<gene>
    <name evidence="2" type="ORF">HF682_00360</name>
</gene>
<dbReference type="InterPro" id="IPR016772">
    <property type="entry name" value="UCP020408"/>
</dbReference>
<sequence>MDANMNAMIIGADTLGNIPQLLLDHGIQISRHITGRNASHQRKLPGLPKDTQLLILFTDFLGHNVMRHFRALAQENGVPVMACRRSVCAIKETLVQCGIGQPCQGCPKQSGKRNH</sequence>
<evidence type="ECO:0000313" key="2">
    <source>
        <dbReference type="EMBL" id="NLR73612.1"/>
    </source>
</evidence>
<evidence type="ECO:0000256" key="1">
    <source>
        <dbReference type="ARBA" id="ARBA00007189"/>
    </source>
</evidence>
<evidence type="ECO:0000313" key="3">
    <source>
        <dbReference type="Proteomes" id="UP000587991"/>
    </source>
</evidence>
<dbReference type="AlphaFoldDB" id="A0A847SCD0"/>
<dbReference type="Proteomes" id="UP000587991">
    <property type="component" value="Unassembled WGS sequence"/>
</dbReference>
<accession>A0A847SCD0</accession>
<dbReference type="PIRSF" id="PIRSF020408">
    <property type="entry name" value="UCP020408"/>
    <property type="match status" value="1"/>
</dbReference>
<protein>
    <submittedName>
        <fullName evidence="2">DUF2325 domain-containing protein</fullName>
    </submittedName>
</protein>
<proteinExistence type="inferred from homology"/>
<reference evidence="2 3" key="1">
    <citation type="submission" date="2020-04" db="EMBL/GenBank/DDBJ databases">
        <title>Draft genome of Leeia sp. IMCC25680.</title>
        <authorList>
            <person name="Song J."/>
            <person name="Cho J.-C."/>
        </authorList>
    </citation>
    <scope>NUCLEOTIDE SEQUENCE [LARGE SCALE GENOMIC DNA]</scope>
    <source>
        <strain evidence="2 3">IMCC25680</strain>
    </source>
</reference>
<name>A0A847SCD0_9NEIS</name>
<keyword evidence="3" id="KW-1185">Reference proteome</keyword>
<dbReference type="Pfam" id="PF10087">
    <property type="entry name" value="DUF2325"/>
    <property type="match status" value="1"/>
</dbReference>